<sequence>MTATAPTSSSSAITTPVKSNKNDIFNAPSPILTPAPKLPSLFRPTPAHSPSAASPAVLPSLPTVVPPPPPSTPSLIQIGGKPPALRISTSSSSASSSSSNASNSFWNPPPLPILPPPRTRSEEQQQQPQLQVQQPGPSSERGQQLRESSSRPLSPLSGRARSPPLSNPDIRIRLILSGQYLLGIGSHSDVYLGSYSSTHFNNRRAYRGSAANLQPGSASRGKQHHHHHSRWQLCAIKRLHPDRESLLLGLDEVFVLRRLGPHPHVVRLIDVRDEVDLAPERGAGGTQLLSTSASTGGRRFVSVTIPSNQQRLRKAQPLSALARFSQNQLRSDQEEAELGSVSASASVAPIGLRVLKGSDASETENTEKDGSASHASTSARPSSTFLTAPSHHRGGHIGGHARSTSDTYGDRSPTPPRTPRLQNEVASSTTPDSSLTETNTGSDATAPEPKPKVLPINQPDPPRMLLLLELLPHQLSTYARLHPHRVTYAQWRTWALHLLSALVFFHARNLAHADIKKENCLLTDDLVLKVGDLGSARWMETSVGGNMDGAGLGTLAYSAPELARPGIVGGGGGGGSYAFGGRSGYVRREGDAGEGGSSFGVKVDIWSAGAVLYSLAIDQPPFSRARSTIDILQRKRNFFQTEEQDRTSRFDVEVGMNSLASGGSISPRPGSRAGSVGGARASASRHSSLRGRKGLERPTGGEAGSGSGGFSDRQHHVRASSDQVTGSVSTLCAPSAAPSATPSGAGSHTERPLKQLQQMSLLGLGAPSAPAPQHVPTGTFHSPLPSASSIPNSSANSMILPSSASTPSFRPRTRKESHRDRDSSADSVDSLASSIQNMDGRSPSALAVASLLADDVEEDEVEDEEGEGDDADAQEARSSGPSSAGLLSAGSSSEGRSSGIGGDSSPLRRGTAALLSHSQSRNSPSVLLEGTPILAAETAAAYISPSSGVRRTPSMPFRPVGGGQVYHYHGKAAREAGVLRHHSVKVHSPSTLGLGLGAQSSAHSIDQMDRHRVRATSVGSGSFAGDRAPAGSPAQTPAEVLMADDLHPPPTPIAEVGEGMEMDGAEDVASQGLSALGSFVPASPDSRGAQHQQQQQQQQARPSGAGEGSSSAHRKTLSVASFSSSVSSSVSPAPSERYHPHDDSEDEEYMRDVEDEAGEDDDDDDDDDQEDLRRYPDGAPPIILPGGGRLPDAARDLLRAMLETDPRRRPSAVEVYAALEKLPL</sequence>
<feature type="domain" description="Protein kinase" evidence="2">
    <location>
        <begin position="176"/>
        <end position="710"/>
    </location>
</feature>
<dbReference type="EMBL" id="JAPDMZ010000134">
    <property type="protein sequence ID" value="KAK0548511.1"/>
    <property type="molecule type" value="Genomic_DNA"/>
</dbReference>
<feature type="compositionally biased region" description="Polar residues" evidence="1">
    <location>
        <begin position="720"/>
        <end position="732"/>
    </location>
</feature>
<dbReference type="AlphaFoldDB" id="A0AAN6GN65"/>
<feature type="compositionally biased region" description="Low complexity" evidence="1">
    <location>
        <begin position="124"/>
        <end position="138"/>
    </location>
</feature>
<feature type="compositionally biased region" description="Low complexity" evidence="1">
    <location>
        <begin position="88"/>
        <end position="104"/>
    </location>
</feature>
<feature type="compositionally biased region" description="Low complexity" evidence="1">
    <location>
        <begin position="825"/>
        <end position="834"/>
    </location>
</feature>
<feature type="compositionally biased region" description="Low complexity" evidence="1">
    <location>
        <begin position="877"/>
        <end position="897"/>
    </location>
</feature>
<feature type="compositionally biased region" description="Low complexity" evidence="1">
    <location>
        <begin position="145"/>
        <end position="164"/>
    </location>
</feature>
<dbReference type="Gene3D" id="1.10.510.10">
    <property type="entry name" value="Transferase(Phosphotransferase) domain 1"/>
    <property type="match status" value="1"/>
</dbReference>
<dbReference type="PANTHER" id="PTHR44167:SF24">
    <property type="entry name" value="SERINE_THREONINE-PROTEIN KINASE CHK2"/>
    <property type="match status" value="1"/>
</dbReference>
<dbReference type="PROSITE" id="PS00108">
    <property type="entry name" value="PROTEIN_KINASE_ST"/>
    <property type="match status" value="1"/>
</dbReference>
<feature type="compositionally biased region" description="Pro residues" evidence="1">
    <location>
        <begin position="107"/>
        <end position="118"/>
    </location>
</feature>
<feature type="compositionally biased region" description="Polar residues" evidence="1">
    <location>
        <begin position="799"/>
        <end position="808"/>
    </location>
</feature>
<dbReference type="GO" id="GO:0004674">
    <property type="term" value="F:protein serine/threonine kinase activity"/>
    <property type="evidence" value="ECO:0007669"/>
    <property type="project" value="TreeGrafter"/>
</dbReference>
<feature type="compositionally biased region" description="Acidic residues" evidence="1">
    <location>
        <begin position="1143"/>
        <end position="1170"/>
    </location>
</feature>
<feature type="region of interest" description="Disordered" evidence="1">
    <location>
        <begin position="1076"/>
        <end position="1190"/>
    </location>
</feature>
<organism evidence="3 4">
    <name type="scientific">Tilletia horrida</name>
    <dbReference type="NCBI Taxonomy" id="155126"/>
    <lineage>
        <taxon>Eukaryota</taxon>
        <taxon>Fungi</taxon>
        <taxon>Dikarya</taxon>
        <taxon>Basidiomycota</taxon>
        <taxon>Ustilaginomycotina</taxon>
        <taxon>Exobasidiomycetes</taxon>
        <taxon>Tilletiales</taxon>
        <taxon>Tilletiaceae</taxon>
        <taxon>Tilletia</taxon>
    </lineage>
</organism>
<feature type="region of interest" description="Disordered" evidence="1">
    <location>
        <begin position="1016"/>
        <end position="1035"/>
    </location>
</feature>
<evidence type="ECO:0000313" key="3">
    <source>
        <dbReference type="EMBL" id="KAK0548511.1"/>
    </source>
</evidence>
<dbReference type="SUPFAM" id="SSF56112">
    <property type="entry name" value="Protein kinase-like (PK-like)"/>
    <property type="match status" value="1"/>
</dbReference>
<feature type="compositionally biased region" description="Polar residues" evidence="1">
    <location>
        <begin position="373"/>
        <end position="387"/>
    </location>
</feature>
<feature type="compositionally biased region" description="Acidic residues" evidence="1">
    <location>
        <begin position="855"/>
        <end position="873"/>
    </location>
</feature>
<feature type="compositionally biased region" description="Low complexity" evidence="1">
    <location>
        <begin position="44"/>
        <end position="63"/>
    </location>
</feature>
<keyword evidence="4" id="KW-1185">Reference proteome</keyword>
<feature type="region of interest" description="Disordered" evidence="1">
    <location>
        <begin position="659"/>
        <end position="751"/>
    </location>
</feature>
<evidence type="ECO:0000259" key="2">
    <source>
        <dbReference type="PROSITE" id="PS50011"/>
    </source>
</evidence>
<dbReference type="Proteomes" id="UP001176517">
    <property type="component" value="Unassembled WGS sequence"/>
</dbReference>
<feature type="region of interest" description="Disordered" evidence="1">
    <location>
        <begin position="1"/>
        <end position="167"/>
    </location>
</feature>
<feature type="compositionally biased region" description="Polar residues" evidence="1">
    <location>
        <begin position="420"/>
        <end position="443"/>
    </location>
</feature>
<feature type="region of interest" description="Disordered" evidence="1">
    <location>
        <begin position="764"/>
        <end position="842"/>
    </location>
</feature>
<feature type="compositionally biased region" description="Low complexity" evidence="1">
    <location>
        <begin position="1"/>
        <end position="16"/>
    </location>
</feature>
<dbReference type="Pfam" id="PF00069">
    <property type="entry name" value="Pkinase"/>
    <property type="match status" value="1"/>
</dbReference>
<evidence type="ECO:0000256" key="1">
    <source>
        <dbReference type="SAM" id="MobiDB-lite"/>
    </source>
</evidence>
<dbReference type="PROSITE" id="PS50011">
    <property type="entry name" value="PROTEIN_KINASE_DOM"/>
    <property type="match status" value="1"/>
</dbReference>
<dbReference type="InterPro" id="IPR008271">
    <property type="entry name" value="Ser/Thr_kinase_AS"/>
</dbReference>
<comment type="caution">
    <text evidence="3">The sequence shown here is derived from an EMBL/GenBank/DDBJ whole genome shotgun (WGS) entry which is preliminary data.</text>
</comment>
<feature type="region of interest" description="Disordered" evidence="1">
    <location>
        <begin position="357"/>
        <end position="458"/>
    </location>
</feature>
<feature type="compositionally biased region" description="Low complexity" evidence="1">
    <location>
        <begin position="1118"/>
        <end position="1135"/>
    </location>
</feature>
<dbReference type="PANTHER" id="PTHR44167">
    <property type="entry name" value="OVARIAN-SPECIFIC SERINE/THREONINE-PROTEIN KINASE LOK-RELATED"/>
    <property type="match status" value="1"/>
</dbReference>
<dbReference type="GO" id="GO:0044773">
    <property type="term" value="P:mitotic DNA damage checkpoint signaling"/>
    <property type="evidence" value="ECO:0007669"/>
    <property type="project" value="TreeGrafter"/>
</dbReference>
<accession>A0AAN6GN65</accession>
<name>A0AAN6GN65_9BASI</name>
<dbReference type="InterPro" id="IPR000719">
    <property type="entry name" value="Prot_kinase_dom"/>
</dbReference>
<feature type="region of interest" description="Disordered" evidence="1">
    <location>
        <begin position="855"/>
        <end position="909"/>
    </location>
</feature>
<proteinExistence type="predicted"/>
<feature type="compositionally biased region" description="Low complexity" evidence="1">
    <location>
        <begin position="1090"/>
        <end position="1099"/>
    </location>
</feature>
<dbReference type="InterPro" id="IPR011009">
    <property type="entry name" value="Kinase-like_dom_sf"/>
</dbReference>
<protein>
    <recommendedName>
        <fullName evidence="2">Protein kinase domain-containing protein</fullName>
    </recommendedName>
</protein>
<dbReference type="SMART" id="SM00220">
    <property type="entry name" value="S_TKc"/>
    <property type="match status" value="1"/>
</dbReference>
<evidence type="ECO:0000313" key="4">
    <source>
        <dbReference type="Proteomes" id="UP001176517"/>
    </source>
</evidence>
<dbReference type="GO" id="GO:0005524">
    <property type="term" value="F:ATP binding"/>
    <property type="evidence" value="ECO:0007669"/>
    <property type="project" value="InterPro"/>
</dbReference>
<feature type="compositionally biased region" description="Low complexity" evidence="1">
    <location>
        <begin position="733"/>
        <end position="747"/>
    </location>
</feature>
<reference evidence="3" key="1">
    <citation type="journal article" date="2023" name="PhytoFront">
        <title>Draft Genome Resources of Seven Strains of Tilletia horrida, Causal Agent of Kernel Smut of Rice.</title>
        <authorList>
            <person name="Khanal S."/>
            <person name="Antony Babu S."/>
            <person name="Zhou X.G."/>
        </authorList>
    </citation>
    <scope>NUCLEOTIDE SEQUENCE</scope>
    <source>
        <strain evidence="3">TX6</strain>
    </source>
</reference>
<gene>
    <name evidence="3" type="ORF">OC846_004460</name>
</gene>
<feature type="compositionally biased region" description="Low complexity" evidence="1">
    <location>
        <begin position="782"/>
        <end position="797"/>
    </location>
</feature>
<dbReference type="GO" id="GO:0005634">
    <property type="term" value="C:nucleus"/>
    <property type="evidence" value="ECO:0007669"/>
    <property type="project" value="TreeGrafter"/>
</dbReference>
<feature type="compositionally biased region" description="Low complexity" evidence="1">
    <location>
        <begin position="660"/>
        <end position="686"/>
    </location>
</feature>